<comment type="caution">
    <text evidence="8">The sequence shown here is derived from an EMBL/GenBank/DDBJ whole genome shotgun (WGS) entry which is preliminary data.</text>
</comment>
<name>A0A3D9FKH5_9SPHN</name>
<dbReference type="SUPFAM" id="SSF53649">
    <property type="entry name" value="Alkaline phosphatase-like"/>
    <property type="match status" value="1"/>
</dbReference>
<evidence type="ECO:0000256" key="6">
    <source>
        <dbReference type="PIRSR" id="PIRSR031924-51"/>
    </source>
</evidence>
<dbReference type="OrthoDB" id="9766127at2"/>
<dbReference type="Gene3D" id="3.40.720.10">
    <property type="entry name" value="Alkaline Phosphatase, subunit A"/>
    <property type="match status" value="2"/>
</dbReference>
<protein>
    <recommendedName>
        <fullName evidence="4">Alkaline phosphatase</fullName>
        <ecNumber evidence="4">3.1.3.1</ecNumber>
    </recommendedName>
</protein>
<reference evidence="8 9" key="1">
    <citation type="submission" date="2018-07" db="EMBL/GenBank/DDBJ databases">
        <title>Genomic Encyclopedia of Type Strains, Phase IV (KMG-IV): sequencing the most valuable type-strain genomes for metagenomic binning, comparative biology and taxonomic classification.</title>
        <authorList>
            <person name="Goeker M."/>
        </authorList>
    </citation>
    <scope>NUCLEOTIDE SEQUENCE [LARGE SCALE GENOMIC DNA]</scope>
    <source>
        <strain evidence="8 9">DSM 26725</strain>
    </source>
</reference>
<evidence type="ECO:0000256" key="4">
    <source>
        <dbReference type="PIRNR" id="PIRNR031924"/>
    </source>
</evidence>
<dbReference type="PANTHER" id="PTHR10151:SF120">
    <property type="entry name" value="BIS(5'-ADENOSYL)-TRIPHOSPHATASE"/>
    <property type="match status" value="1"/>
</dbReference>
<dbReference type="RefSeq" id="WP_116236856.1">
    <property type="nucleotide sequence ID" value="NZ_QRDP01000004.1"/>
</dbReference>
<keyword evidence="2 4" id="KW-0479">Metal-binding</keyword>
<keyword evidence="3 7" id="KW-0732">Signal</keyword>
<dbReference type="InterPro" id="IPR017850">
    <property type="entry name" value="Alkaline_phosphatase_core_sf"/>
</dbReference>
<dbReference type="PANTHER" id="PTHR10151">
    <property type="entry name" value="ECTONUCLEOTIDE PYROPHOSPHATASE/PHOSPHODIESTERASE"/>
    <property type="match status" value="1"/>
</dbReference>
<evidence type="ECO:0000256" key="5">
    <source>
        <dbReference type="PIRSR" id="PIRSR031924-50"/>
    </source>
</evidence>
<organism evidence="8 9">
    <name type="scientific">Parasphingopyxis lamellibrachiae</name>
    <dbReference type="NCBI Taxonomy" id="680125"/>
    <lineage>
        <taxon>Bacteria</taxon>
        <taxon>Pseudomonadati</taxon>
        <taxon>Pseudomonadota</taxon>
        <taxon>Alphaproteobacteria</taxon>
        <taxon>Sphingomonadales</taxon>
        <taxon>Sphingomonadaceae</taxon>
        <taxon>Parasphingopyxis</taxon>
    </lineage>
</organism>
<dbReference type="GO" id="GO:0046872">
    <property type="term" value="F:metal ion binding"/>
    <property type="evidence" value="ECO:0007669"/>
    <property type="project" value="UniProtKB-KW"/>
</dbReference>
<proteinExistence type="predicted"/>
<dbReference type="EC" id="3.1.3.1" evidence="4"/>
<comment type="cofactor">
    <cofactor evidence="4">
        <name>Zn(2+)</name>
        <dbReference type="ChEBI" id="CHEBI:29105"/>
    </cofactor>
    <text evidence="4">Binds 2 Zn(2+) ions.</text>
</comment>
<dbReference type="CDD" id="cd16016">
    <property type="entry name" value="AP-SPAP"/>
    <property type="match status" value="1"/>
</dbReference>
<dbReference type="Pfam" id="PF01663">
    <property type="entry name" value="Phosphodiest"/>
    <property type="match status" value="1"/>
</dbReference>
<feature type="chain" id="PRO_5017612896" description="Alkaline phosphatase" evidence="7">
    <location>
        <begin position="22"/>
        <end position="549"/>
    </location>
</feature>
<comment type="function">
    <text evidence="4">Alkaline phosphatase with broad substrate specificity.</text>
</comment>
<dbReference type="InterPro" id="IPR002591">
    <property type="entry name" value="Phosphodiest/P_Trfase"/>
</dbReference>
<keyword evidence="1 5" id="KW-0597">Phosphoprotein</keyword>
<dbReference type="EMBL" id="QRDP01000004">
    <property type="protein sequence ID" value="RED17606.1"/>
    <property type="molecule type" value="Genomic_DNA"/>
</dbReference>
<evidence type="ECO:0000313" key="8">
    <source>
        <dbReference type="EMBL" id="RED17606.1"/>
    </source>
</evidence>
<comment type="catalytic activity">
    <reaction evidence="4">
        <text>a phosphate monoester + H2O = an alcohol + phosphate</text>
        <dbReference type="Rhea" id="RHEA:15017"/>
        <dbReference type="ChEBI" id="CHEBI:15377"/>
        <dbReference type="ChEBI" id="CHEBI:30879"/>
        <dbReference type="ChEBI" id="CHEBI:43474"/>
        <dbReference type="ChEBI" id="CHEBI:67140"/>
        <dbReference type="EC" id="3.1.3.1"/>
    </reaction>
</comment>
<feature type="binding site" evidence="6">
    <location>
        <begin position="164"/>
        <end position="166"/>
    </location>
    <ligand>
        <name>substrate</name>
    </ligand>
</feature>
<dbReference type="InterPro" id="IPR026263">
    <property type="entry name" value="Alkaline_phosphatase_prok"/>
</dbReference>
<evidence type="ECO:0000256" key="7">
    <source>
        <dbReference type="SAM" id="SignalP"/>
    </source>
</evidence>
<feature type="signal peptide" evidence="7">
    <location>
        <begin position="1"/>
        <end position="21"/>
    </location>
</feature>
<dbReference type="Gene3D" id="3.30.1360.150">
    <property type="match status" value="1"/>
</dbReference>
<evidence type="ECO:0000256" key="3">
    <source>
        <dbReference type="ARBA" id="ARBA00022729"/>
    </source>
</evidence>
<dbReference type="Proteomes" id="UP000256310">
    <property type="component" value="Unassembled WGS sequence"/>
</dbReference>
<evidence type="ECO:0000313" key="9">
    <source>
        <dbReference type="Proteomes" id="UP000256310"/>
    </source>
</evidence>
<sequence>MKFVRIAALVTALTLPFAAFAQSEESAESTETPPRLVVAISVDQLSADLFAQHRQNFSGGFARLLQGAVFPSGYQAHSTTETCPGHSTILTGSHPARTGIIGNRWFDMSVERDDARVYCMEDSRVEGSSSSDYTVSTRHLLVPTLGDLMQRVNDASRVVSVGGKDRSAVLLGGGDADHVFWPGDAGFTTFAGRETPEALTRINEAAMQAAVSNRIPLPVPQQCTAYNRAVPVGEGTTVGTHLFSRGPTTSGRDILTSPEGDLLTLVLAADLVSELELGQQDTTDLLTIGLASTDYIGHAYGTEGVEMCVQLMALDAMLGDFFARLDARNIDYVVVLTADHGGLDLPERQVEQAAPRAARLLPGFETLDARLAEETGLAAPVLRADSPFGDFYIDRSVPEDRRAEVTDRAIAMISAHPQVYRVYGRSEILAQPITTAPPEHWTVLDRVRANFNAERSGDFIVVLQPRVTPIPEAIPGAYVATHGSVWDYDRRVPILFWWPGAEHVEQPLGVMTVDILPTLASLIDLDLSNVEIDGRCLDVMPGVAESNCP</sequence>
<evidence type="ECO:0000256" key="1">
    <source>
        <dbReference type="ARBA" id="ARBA00022553"/>
    </source>
</evidence>
<accession>A0A3D9FKH5</accession>
<evidence type="ECO:0000256" key="2">
    <source>
        <dbReference type="ARBA" id="ARBA00022723"/>
    </source>
</evidence>
<feature type="binding site" evidence="6">
    <location>
        <position position="103"/>
    </location>
    <ligand>
        <name>substrate</name>
    </ligand>
</feature>
<keyword evidence="9" id="KW-1185">Reference proteome</keyword>
<gene>
    <name evidence="8" type="ORF">DFR46_2656</name>
</gene>
<feature type="active site" description="Phosphothreonine intermediate" evidence="5">
    <location>
        <position position="82"/>
    </location>
</feature>
<dbReference type="PIRSF" id="PIRSF031924">
    <property type="entry name" value="Pi-irrepressible_AP"/>
    <property type="match status" value="1"/>
</dbReference>
<keyword evidence="4" id="KW-0862">Zinc</keyword>
<dbReference type="GO" id="GO:0004035">
    <property type="term" value="F:alkaline phosphatase activity"/>
    <property type="evidence" value="ECO:0007669"/>
    <property type="project" value="UniProtKB-EC"/>
</dbReference>
<dbReference type="AlphaFoldDB" id="A0A3D9FKH5"/>